<dbReference type="InterPro" id="IPR001401">
    <property type="entry name" value="Dynamin_GTPase"/>
</dbReference>
<dbReference type="Gene3D" id="3.40.50.300">
    <property type="entry name" value="P-loop containing nucleotide triphosphate hydrolases"/>
    <property type="match status" value="1"/>
</dbReference>
<dbReference type="SUPFAM" id="SSF52540">
    <property type="entry name" value="P-loop containing nucleoside triphosphate hydrolases"/>
    <property type="match status" value="1"/>
</dbReference>
<evidence type="ECO:0000256" key="3">
    <source>
        <dbReference type="SAM" id="MobiDB-lite"/>
    </source>
</evidence>
<gene>
    <name evidence="6" type="ORF">B0A52_07846</name>
</gene>
<dbReference type="PROSITE" id="PS51718">
    <property type="entry name" value="G_DYNAMIN_2"/>
    <property type="match status" value="1"/>
</dbReference>
<dbReference type="AlphaFoldDB" id="A0A438MVD8"/>
<keyword evidence="1" id="KW-0547">Nucleotide-binding</keyword>
<dbReference type="GO" id="GO:0006897">
    <property type="term" value="P:endocytosis"/>
    <property type="evidence" value="ECO:0007669"/>
    <property type="project" value="TreeGrafter"/>
</dbReference>
<dbReference type="PANTHER" id="PTHR11566">
    <property type="entry name" value="DYNAMIN"/>
    <property type="match status" value="1"/>
</dbReference>
<keyword evidence="2" id="KW-0342">GTP-binding</keyword>
<evidence type="ECO:0000259" key="4">
    <source>
        <dbReference type="PROSITE" id="PS51388"/>
    </source>
</evidence>
<dbReference type="PROSITE" id="PS51388">
    <property type="entry name" value="GED"/>
    <property type="match status" value="1"/>
</dbReference>
<feature type="compositionally biased region" description="Acidic residues" evidence="3">
    <location>
        <begin position="712"/>
        <end position="725"/>
    </location>
</feature>
<proteinExistence type="predicted"/>
<dbReference type="GO" id="GO:0005525">
    <property type="term" value="F:GTP binding"/>
    <property type="evidence" value="ECO:0007669"/>
    <property type="project" value="InterPro"/>
</dbReference>
<dbReference type="GO" id="GO:0016020">
    <property type="term" value="C:membrane"/>
    <property type="evidence" value="ECO:0007669"/>
    <property type="project" value="TreeGrafter"/>
</dbReference>
<dbReference type="InterPro" id="IPR020850">
    <property type="entry name" value="GED_dom"/>
</dbReference>
<dbReference type="InterPro" id="IPR030381">
    <property type="entry name" value="G_DYNAMIN_dom"/>
</dbReference>
<dbReference type="SMART" id="SM00053">
    <property type="entry name" value="DYNc"/>
    <property type="match status" value="1"/>
</dbReference>
<evidence type="ECO:0000256" key="1">
    <source>
        <dbReference type="ARBA" id="ARBA00022741"/>
    </source>
</evidence>
<dbReference type="Pfam" id="PF00350">
    <property type="entry name" value="Dynamin_N"/>
    <property type="match status" value="1"/>
</dbReference>
<dbReference type="InterPro" id="IPR027417">
    <property type="entry name" value="P-loop_NTPase"/>
</dbReference>
<evidence type="ECO:0000256" key="2">
    <source>
        <dbReference type="ARBA" id="ARBA00023134"/>
    </source>
</evidence>
<evidence type="ECO:0000259" key="5">
    <source>
        <dbReference type="PROSITE" id="PS51718"/>
    </source>
</evidence>
<dbReference type="Pfam" id="PF01031">
    <property type="entry name" value="Dynamin_M"/>
    <property type="match status" value="1"/>
</dbReference>
<dbReference type="InterPro" id="IPR022812">
    <property type="entry name" value="Dynamin"/>
</dbReference>
<dbReference type="InterPro" id="IPR045063">
    <property type="entry name" value="Dynamin_N"/>
</dbReference>
<dbReference type="Proteomes" id="UP000288859">
    <property type="component" value="Unassembled WGS sequence"/>
</dbReference>
<sequence>MGDAGKIKFPHVGLQTAEHEEILNIIDTLRSHGISRYVDLPQLVVCGDQSSGKSSVLEAISGLRFPTKDNLCTRFATELILRRGQTPTISVSITPGDDCIEKEAEALQAFKPPSTCIDDFSTIVQAAEKAMGLDGGVKKFSNDVLRVELCGPDQPHLTLVDLPGIFWAGDKLQSDDDASIVRSMVESYMKKSRSIILAVVSAKSDLAMQVVTKLAREIDPAGNRTLGIITKPDTLYAGSDSEVAFVKLAKNENIRFKLGWHVLKNRDYDTKDATMAERDLSERTFFEDRIWSTAVPLSQLGISTLRPRLSDVLLHQILRELPNLMSDVEEGIERSKLQLQTLGGPRSSLPEQRNYLLQASRTFETLMTAAVHGRYADAFFGDAETVQGYAKRLRSVVQATMKKFAERMRNDGHAVHLTEGKVVCPPSRKSELKPKVIGRDEFLVQVERKMARNRGSELPGLFNPDVIADLFGDQSKPWKRILNDTLDDLLKAAKHTISLVLEAATDNMTFEAIIGHIIRPRFLSIKAHLVSKVEEILEPHLDRRLSTYNHYFTDNLQEKRQEAAKKVIAARLKGFFGRSEGVWNGQSINVTDLLNSLTLDTEVDMSRFAAIEATNAMQAYYQVALKNVIDAYSIYAVETSFLLKLPDIFTPAIVYELGDDVITKIAAESSETTAERIDVNRKLKVLEQTMNSLQRLKPMNILASESLVDSETGSEEYDSEEAGPEEEYHCAEGYDSVEDYEYYTEEEIESENDEEL</sequence>
<dbReference type="GO" id="GO:0048312">
    <property type="term" value="P:intracellular distribution of mitochondria"/>
    <property type="evidence" value="ECO:0007669"/>
    <property type="project" value="TreeGrafter"/>
</dbReference>
<dbReference type="OrthoDB" id="415706at2759"/>
<dbReference type="PANTHER" id="PTHR11566:SF149">
    <property type="entry name" value="GTPASE, PUTATIVE (AFU_ORTHOLOGUE AFUA_6G11890)-RELATED"/>
    <property type="match status" value="1"/>
</dbReference>
<accession>A0A438MVD8</accession>
<feature type="domain" description="GED" evidence="4">
    <location>
        <begin position="610"/>
        <end position="701"/>
    </location>
</feature>
<name>A0A438MVD8_EXOME</name>
<organism evidence="6 7">
    <name type="scientific">Exophiala mesophila</name>
    <name type="common">Black yeast-like fungus</name>
    <dbReference type="NCBI Taxonomy" id="212818"/>
    <lineage>
        <taxon>Eukaryota</taxon>
        <taxon>Fungi</taxon>
        <taxon>Dikarya</taxon>
        <taxon>Ascomycota</taxon>
        <taxon>Pezizomycotina</taxon>
        <taxon>Eurotiomycetes</taxon>
        <taxon>Chaetothyriomycetidae</taxon>
        <taxon>Chaetothyriales</taxon>
        <taxon>Herpotrichiellaceae</taxon>
        <taxon>Exophiala</taxon>
    </lineage>
</organism>
<evidence type="ECO:0008006" key="8">
    <source>
        <dbReference type="Google" id="ProtNLM"/>
    </source>
</evidence>
<dbReference type="CDD" id="cd08771">
    <property type="entry name" value="DLP_1"/>
    <property type="match status" value="1"/>
</dbReference>
<dbReference type="GO" id="GO:0005739">
    <property type="term" value="C:mitochondrion"/>
    <property type="evidence" value="ECO:0007669"/>
    <property type="project" value="TreeGrafter"/>
</dbReference>
<dbReference type="VEuPathDB" id="FungiDB:PV10_02921"/>
<dbReference type="GO" id="GO:0016559">
    <property type="term" value="P:peroxisome fission"/>
    <property type="evidence" value="ECO:0007669"/>
    <property type="project" value="TreeGrafter"/>
</dbReference>
<dbReference type="GO" id="GO:0008017">
    <property type="term" value="F:microtubule binding"/>
    <property type="evidence" value="ECO:0007669"/>
    <property type="project" value="TreeGrafter"/>
</dbReference>
<comment type="caution">
    <text evidence="6">The sequence shown here is derived from an EMBL/GenBank/DDBJ whole genome shotgun (WGS) entry which is preliminary data.</text>
</comment>
<evidence type="ECO:0000313" key="6">
    <source>
        <dbReference type="EMBL" id="RVX67723.1"/>
    </source>
</evidence>
<dbReference type="EMBL" id="NAJM01000045">
    <property type="protein sequence ID" value="RVX67723.1"/>
    <property type="molecule type" value="Genomic_DNA"/>
</dbReference>
<evidence type="ECO:0000313" key="7">
    <source>
        <dbReference type="Proteomes" id="UP000288859"/>
    </source>
</evidence>
<dbReference type="InterPro" id="IPR000375">
    <property type="entry name" value="Dynamin_stalk"/>
</dbReference>
<dbReference type="GO" id="GO:0005874">
    <property type="term" value="C:microtubule"/>
    <property type="evidence" value="ECO:0007669"/>
    <property type="project" value="TreeGrafter"/>
</dbReference>
<reference evidence="6 7" key="1">
    <citation type="submission" date="2017-03" db="EMBL/GenBank/DDBJ databases">
        <title>Genomes of endolithic fungi from Antarctica.</title>
        <authorList>
            <person name="Coleine C."/>
            <person name="Masonjones S."/>
            <person name="Stajich J.E."/>
        </authorList>
    </citation>
    <scope>NUCLEOTIDE SEQUENCE [LARGE SCALE GENOMIC DNA]</scope>
    <source>
        <strain evidence="6 7">CCFEE 6314</strain>
    </source>
</reference>
<dbReference type="GO" id="GO:0003924">
    <property type="term" value="F:GTPase activity"/>
    <property type="evidence" value="ECO:0007669"/>
    <property type="project" value="InterPro"/>
</dbReference>
<protein>
    <recommendedName>
        <fullName evidence="8">GED domain-containing protein</fullName>
    </recommendedName>
</protein>
<dbReference type="PRINTS" id="PR00195">
    <property type="entry name" value="DYNAMIN"/>
</dbReference>
<feature type="region of interest" description="Disordered" evidence="3">
    <location>
        <begin position="707"/>
        <end position="739"/>
    </location>
</feature>
<dbReference type="FunFam" id="3.40.50.300:FF:001425">
    <property type="entry name" value="Dynamin GTPase, putative"/>
    <property type="match status" value="1"/>
</dbReference>
<feature type="domain" description="Dynamin-type G" evidence="5">
    <location>
        <begin position="37"/>
        <end position="322"/>
    </location>
</feature>
<dbReference type="GO" id="GO:0000266">
    <property type="term" value="P:mitochondrial fission"/>
    <property type="evidence" value="ECO:0007669"/>
    <property type="project" value="TreeGrafter"/>
</dbReference>